<reference evidence="15" key="1">
    <citation type="submission" date="2016-11" db="EMBL/GenBank/DDBJ databases">
        <authorList>
            <person name="Varghese N."/>
            <person name="Submissions S."/>
        </authorList>
    </citation>
    <scope>NUCLEOTIDE SEQUENCE [LARGE SCALE GENOMIC DNA]</scope>
    <source>
        <strain evidence="15">DSM 26991</strain>
    </source>
</reference>
<dbReference type="SUPFAM" id="SSF56935">
    <property type="entry name" value="Porins"/>
    <property type="match status" value="1"/>
</dbReference>
<dbReference type="InterPro" id="IPR039426">
    <property type="entry name" value="TonB-dep_rcpt-like"/>
</dbReference>
<dbReference type="OrthoDB" id="9775095at2"/>
<dbReference type="Gene3D" id="2.40.170.20">
    <property type="entry name" value="TonB-dependent receptor, beta-barrel domain"/>
    <property type="match status" value="1"/>
</dbReference>
<dbReference type="AlphaFoldDB" id="A0A1M5F0C5"/>
<dbReference type="GO" id="GO:0006826">
    <property type="term" value="P:iron ion transport"/>
    <property type="evidence" value="ECO:0007669"/>
    <property type="project" value="UniProtKB-KW"/>
</dbReference>
<comment type="subcellular location">
    <subcellularLocation>
        <location evidence="1 11">Cell outer membrane</location>
        <topology evidence="1 11">Multi-pass membrane protein</topology>
    </subcellularLocation>
</comment>
<dbReference type="PROSITE" id="PS52016">
    <property type="entry name" value="TONB_DEPENDENT_REC_3"/>
    <property type="match status" value="1"/>
</dbReference>
<protein>
    <submittedName>
        <fullName evidence="14">Outer membrane receptor proteins, mostly Fe transport</fullName>
    </submittedName>
</protein>
<evidence type="ECO:0000256" key="2">
    <source>
        <dbReference type="ARBA" id="ARBA00022448"/>
    </source>
</evidence>
<sequence length="758" mass="84537">MKRNILLFFILLLTQNLLASDLIPKDSTNSVKIKEIIVTASPKESKHFRQLSVTVSTISQHEMQAYQINSLKSMNGIVPNLFIPDYGSKLTSAIYIRGVGSRINTPSVGLYVDDIPYIDKSAFDFSFSDIENIEVLHGPQSTLYGRNAMGGLIKLHTKSPFAYQGTDLNLSASTYDSYSAALTHYHRVNDKFAFSTGGFYEKSGGFFENTYLNKKADPLSSGGGRIRSIWLPKDNLKLDLNVSYEYSDQGGYPYAIYDSSTDKIGDVSTNRESKYYRGLLNAGLNISYQARNYIMNAATGFQNLKDRMYMDQDFTSKDYYSITQKQKQNTISEEITFRSFENERYEWTCGAFGFYQSQKTNSPVYFEKDGISMIQSAMDAAMAGLPMTVKLTDASMPVYGNYNTPSLGAALFHQSTYNDFLIKGLSATVGLRLDYEKLKITHSTNATMNAVMTMRGKTTDASRVVDIHGKVDDDYLQLLPKFALKYDFPNNKTGNVYASVSRGFRSGGYNFQMFADLAQAQLMGSSSTALTDGDVAKAITYKLEYTWNYEVGTHLSLLNNKLIADAAAFYMDTRDQQVVRFADSGLGRMTVNAGHSASLGAEASIRATITNAFSLNAAYGYTHATFKDYVSNQKNQAGELISVSYNGNYIPMVPQNTFSLGAEYGFSFSNSLISRLTFNAQYNGAGKIYWTENNDVTQKFYGILNGKIGVTMKKVQLDLWARNMLDESYATFGFVSSGKTFMQKGKPVQAGIDLRYRF</sequence>
<keyword evidence="14" id="KW-0675">Receptor</keyword>
<feature type="domain" description="TonB-dependent receptor plug" evidence="13">
    <location>
        <begin position="50"/>
        <end position="151"/>
    </location>
</feature>
<keyword evidence="9 11" id="KW-0472">Membrane</keyword>
<feature type="chain" id="PRO_5009910027" evidence="12">
    <location>
        <begin position="20"/>
        <end position="758"/>
    </location>
</feature>
<keyword evidence="10 11" id="KW-0998">Cell outer membrane</keyword>
<evidence type="ECO:0000256" key="3">
    <source>
        <dbReference type="ARBA" id="ARBA00022452"/>
    </source>
</evidence>
<keyword evidence="5 11" id="KW-0812">Transmembrane</keyword>
<evidence type="ECO:0000313" key="15">
    <source>
        <dbReference type="Proteomes" id="UP000184509"/>
    </source>
</evidence>
<proteinExistence type="inferred from homology"/>
<name>A0A1M5F0C5_9BACE</name>
<evidence type="ECO:0000256" key="12">
    <source>
        <dbReference type="SAM" id="SignalP"/>
    </source>
</evidence>
<keyword evidence="6" id="KW-0408">Iron</keyword>
<gene>
    <name evidence="14" type="ORF">SAMN05444405_11534</name>
</gene>
<keyword evidence="3 11" id="KW-1134">Transmembrane beta strand</keyword>
<evidence type="ECO:0000256" key="4">
    <source>
        <dbReference type="ARBA" id="ARBA00022496"/>
    </source>
</evidence>
<keyword evidence="2 11" id="KW-0813">Transport</keyword>
<keyword evidence="8" id="KW-0798">TonB box</keyword>
<keyword evidence="4" id="KW-0410">Iron transport</keyword>
<dbReference type="GO" id="GO:0009279">
    <property type="term" value="C:cell outer membrane"/>
    <property type="evidence" value="ECO:0007669"/>
    <property type="project" value="UniProtKB-SubCell"/>
</dbReference>
<comment type="similarity">
    <text evidence="11">Belongs to the TonB-dependent receptor family.</text>
</comment>
<evidence type="ECO:0000256" key="8">
    <source>
        <dbReference type="ARBA" id="ARBA00023077"/>
    </source>
</evidence>
<dbReference type="PANTHER" id="PTHR32552:SF81">
    <property type="entry name" value="TONB-DEPENDENT OUTER MEMBRANE RECEPTOR"/>
    <property type="match status" value="1"/>
</dbReference>
<evidence type="ECO:0000313" key="14">
    <source>
        <dbReference type="EMBL" id="SHF84929.1"/>
    </source>
</evidence>
<evidence type="ECO:0000256" key="11">
    <source>
        <dbReference type="PROSITE-ProRule" id="PRU01360"/>
    </source>
</evidence>
<evidence type="ECO:0000256" key="6">
    <source>
        <dbReference type="ARBA" id="ARBA00023004"/>
    </source>
</evidence>
<dbReference type="PANTHER" id="PTHR32552">
    <property type="entry name" value="FERRICHROME IRON RECEPTOR-RELATED"/>
    <property type="match status" value="1"/>
</dbReference>
<keyword evidence="7" id="KW-0406">Ion transport</keyword>
<dbReference type="InterPro" id="IPR012910">
    <property type="entry name" value="Plug_dom"/>
</dbReference>
<dbReference type="Pfam" id="PF07715">
    <property type="entry name" value="Plug"/>
    <property type="match status" value="1"/>
</dbReference>
<dbReference type="Proteomes" id="UP000184509">
    <property type="component" value="Unassembled WGS sequence"/>
</dbReference>
<evidence type="ECO:0000256" key="10">
    <source>
        <dbReference type="ARBA" id="ARBA00023237"/>
    </source>
</evidence>
<evidence type="ECO:0000259" key="13">
    <source>
        <dbReference type="Pfam" id="PF07715"/>
    </source>
</evidence>
<dbReference type="RefSeq" id="WP_073403146.1">
    <property type="nucleotide sequence ID" value="NZ_FQTV01000015.1"/>
</dbReference>
<evidence type="ECO:0000256" key="7">
    <source>
        <dbReference type="ARBA" id="ARBA00023065"/>
    </source>
</evidence>
<evidence type="ECO:0000256" key="9">
    <source>
        <dbReference type="ARBA" id="ARBA00023136"/>
    </source>
</evidence>
<dbReference type="InterPro" id="IPR036942">
    <property type="entry name" value="Beta-barrel_TonB_sf"/>
</dbReference>
<evidence type="ECO:0000256" key="1">
    <source>
        <dbReference type="ARBA" id="ARBA00004571"/>
    </source>
</evidence>
<keyword evidence="12" id="KW-0732">Signal</keyword>
<accession>A0A1M5F0C5</accession>
<feature type="signal peptide" evidence="12">
    <location>
        <begin position="1"/>
        <end position="19"/>
    </location>
</feature>
<evidence type="ECO:0000256" key="5">
    <source>
        <dbReference type="ARBA" id="ARBA00022692"/>
    </source>
</evidence>
<organism evidence="14 15">
    <name type="scientific">Bacteroides luti</name>
    <dbReference type="NCBI Taxonomy" id="1297750"/>
    <lineage>
        <taxon>Bacteria</taxon>
        <taxon>Pseudomonadati</taxon>
        <taxon>Bacteroidota</taxon>
        <taxon>Bacteroidia</taxon>
        <taxon>Bacteroidales</taxon>
        <taxon>Bacteroidaceae</taxon>
        <taxon>Bacteroides</taxon>
    </lineage>
</organism>
<dbReference type="EMBL" id="FQTV01000015">
    <property type="protein sequence ID" value="SHF84929.1"/>
    <property type="molecule type" value="Genomic_DNA"/>
</dbReference>
<keyword evidence="15" id="KW-1185">Reference proteome</keyword>
<dbReference type="STRING" id="1297750.SAMN05444405_11534"/>